<keyword evidence="4 7" id="KW-0813">Transport</keyword>
<keyword evidence="10" id="KW-1185">Reference proteome</keyword>
<evidence type="ECO:0000256" key="4">
    <source>
        <dbReference type="ARBA" id="ARBA00022448"/>
    </source>
</evidence>
<keyword evidence="5 7" id="KW-0963">Cytoplasm</keyword>
<dbReference type="Pfam" id="PF01895">
    <property type="entry name" value="PhoU"/>
    <property type="match status" value="2"/>
</dbReference>
<comment type="similarity">
    <text evidence="2 7">Belongs to the PhoU family.</text>
</comment>
<dbReference type="OrthoDB" id="9814256at2"/>
<dbReference type="EMBL" id="LAXD01000001">
    <property type="protein sequence ID" value="KWX00951.1"/>
    <property type="molecule type" value="Genomic_DNA"/>
</dbReference>
<accession>A0A132MSX7</accession>
<dbReference type="PANTHER" id="PTHR42930:SF3">
    <property type="entry name" value="PHOSPHATE-SPECIFIC TRANSPORT SYSTEM ACCESSORY PROTEIN PHOU"/>
    <property type="match status" value="1"/>
</dbReference>
<comment type="subcellular location">
    <subcellularLocation>
        <location evidence="1 7">Cytoplasm</location>
    </subcellularLocation>
</comment>
<evidence type="ECO:0000256" key="1">
    <source>
        <dbReference type="ARBA" id="ARBA00004496"/>
    </source>
</evidence>
<comment type="caution">
    <text evidence="9">The sequence shown here is derived from an EMBL/GenBank/DDBJ whole genome shotgun (WGS) entry which is preliminary data.</text>
</comment>
<proteinExistence type="inferred from homology"/>
<feature type="domain" description="PhoU" evidence="8">
    <location>
        <begin position="123"/>
        <end position="207"/>
    </location>
</feature>
<dbReference type="STRING" id="1469144.LI90_1979"/>
<dbReference type="GO" id="GO:0005737">
    <property type="term" value="C:cytoplasm"/>
    <property type="evidence" value="ECO:0007669"/>
    <property type="project" value="UniProtKB-SubCell"/>
</dbReference>
<feature type="domain" description="PhoU" evidence="8">
    <location>
        <begin position="20"/>
        <end position="106"/>
    </location>
</feature>
<sequence length="233" mass="25643">MSETRRRFHEELDQLEGDLLAMGRAATGLLARAAQALGSGDADLADSVIQADDDIDERYIAVDRRALDLLALQTPVATDLRLVIAVLHINLHLERVGDTAVNTATVVKATQGMPTRRAIVDRLLEMAAVVGEMVRVALAAFARRDLDLALRLPEMDQPVDRINRDMYPEVAACGGDPRLLEWALRMMAVSRQLERAGDHAVDIAEQVAFLLTGEFQEFTDASHPVRLPDGRTE</sequence>
<dbReference type="AlphaFoldDB" id="A0A132MSX7"/>
<name>A0A132MSX7_9ACTN</name>
<dbReference type="GO" id="GO:0045936">
    <property type="term" value="P:negative regulation of phosphate metabolic process"/>
    <property type="evidence" value="ECO:0007669"/>
    <property type="project" value="InterPro"/>
</dbReference>
<reference evidence="10" key="1">
    <citation type="submission" date="2015-04" db="EMBL/GenBank/DDBJ databases">
        <title>Physiological reanalysis, assessment of diazotrophy, and genome sequences of multiple isolates of Streptomyces thermoautotrophicus.</title>
        <authorList>
            <person name="MacKellar D.C."/>
            <person name="Lieber L."/>
            <person name="Norman J."/>
            <person name="Bolger A."/>
            <person name="Tobin C."/>
            <person name="Murray J.W."/>
            <person name="Chang R."/>
            <person name="Ford T."/>
            <person name="Nguyen P.Q."/>
            <person name="Woodward J."/>
            <person name="Permingeat H."/>
            <person name="Joshi N.S."/>
            <person name="Silver P.A."/>
            <person name="Usadel B."/>
            <person name="Rutherford A.W."/>
            <person name="Friesen M."/>
            <person name="Prell J."/>
        </authorList>
    </citation>
    <scope>NUCLEOTIDE SEQUENCE [LARGE SCALE GENOMIC DNA]</scope>
    <source>
        <strain evidence="10">H1</strain>
    </source>
</reference>
<dbReference type="SUPFAM" id="SSF109755">
    <property type="entry name" value="PhoU-like"/>
    <property type="match status" value="1"/>
</dbReference>
<comment type="subunit">
    <text evidence="3 7">Homodimer.</text>
</comment>
<protein>
    <recommendedName>
        <fullName evidence="7">Phosphate-specific transport system accessory protein PhoU</fullName>
    </recommendedName>
</protein>
<dbReference type="NCBIfam" id="TIGR02135">
    <property type="entry name" value="phoU_full"/>
    <property type="match status" value="1"/>
</dbReference>
<dbReference type="RefSeq" id="WP_066886933.1">
    <property type="nucleotide sequence ID" value="NZ_LAXD01000001.1"/>
</dbReference>
<dbReference type="GO" id="GO:0006817">
    <property type="term" value="P:phosphate ion transport"/>
    <property type="evidence" value="ECO:0007669"/>
    <property type="project" value="UniProtKB-KW"/>
</dbReference>
<evidence type="ECO:0000256" key="2">
    <source>
        <dbReference type="ARBA" id="ARBA00008107"/>
    </source>
</evidence>
<dbReference type="Gene3D" id="1.20.58.220">
    <property type="entry name" value="Phosphate transport system protein phou homolog 2, domain 2"/>
    <property type="match status" value="1"/>
</dbReference>
<dbReference type="PIRSF" id="PIRSF003107">
    <property type="entry name" value="PhoU"/>
    <property type="match status" value="1"/>
</dbReference>
<evidence type="ECO:0000256" key="7">
    <source>
        <dbReference type="PIRNR" id="PIRNR003107"/>
    </source>
</evidence>
<dbReference type="InterPro" id="IPR026022">
    <property type="entry name" value="PhoU_dom"/>
</dbReference>
<dbReference type="InterPro" id="IPR038078">
    <property type="entry name" value="PhoU-like_sf"/>
</dbReference>
<comment type="function">
    <text evidence="7">Plays a role in the regulation of phosphate uptake.</text>
</comment>
<evidence type="ECO:0000313" key="10">
    <source>
        <dbReference type="Proteomes" id="UP000070188"/>
    </source>
</evidence>
<keyword evidence="6 7" id="KW-0592">Phosphate transport</keyword>
<dbReference type="FunFam" id="1.20.58.220:FF:000004">
    <property type="entry name" value="Phosphate-specific transport system accessory protein PhoU"/>
    <property type="match status" value="1"/>
</dbReference>
<dbReference type="Proteomes" id="UP000070188">
    <property type="component" value="Unassembled WGS sequence"/>
</dbReference>
<gene>
    <name evidence="9" type="ORF">LI90_1979</name>
</gene>
<dbReference type="InterPro" id="IPR028366">
    <property type="entry name" value="PhoU"/>
</dbReference>
<organism evidence="9 10">
    <name type="scientific">Carbonactinospora thermoautotrophica</name>
    <dbReference type="NCBI Taxonomy" id="1469144"/>
    <lineage>
        <taxon>Bacteria</taxon>
        <taxon>Bacillati</taxon>
        <taxon>Actinomycetota</taxon>
        <taxon>Actinomycetes</taxon>
        <taxon>Kitasatosporales</taxon>
        <taxon>Carbonactinosporaceae</taxon>
        <taxon>Carbonactinospora</taxon>
    </lineage>
</organism>
<dbReference type="PANTHER" id="PTHR42930">
    <property type="entry name" value="PHOSPHATE-SPECIFIC TRANSPORT SYSTEM ACCESSORY PROTEIN PHOU"/>
    <property type="match status" value="1"/>
</dbReference>
<evidence type="ECO:0000256" key="3">
    <source>
        <dbReference type="ARBA" id="ARBA00011738"/>
    </source>
</evidence>
<evidence type="ECO:0000259" key="8">
    <source>
        <dbReference type="Pfam" id="PF01895"/>
    </source>
</evidence>
<dbReference type="PATRIC" id="fig|1469144.10.peg.2144"/>
<evidence type="ECO:0000256" key="6">
    <source>
        <dbReference type="ARBA" id="ARBA00022592"/>
    </source>
</evidence>
<evidence type="ECO:0000256" key="5">
    <source>
        <dbReference type="ARBA" id="ARBA00022490"/>
    </source>
</evidence>
<evidence type="ECO:0000313" key="9">
    <source>
        <dbReference type="EMBL" id="KWX00951.1"/>
    </source>
</evidence>
<dbReference type="GO" id="GO:0030643">
    <property type="term" value="P:intracellular phosphate ion homeostasis"/>
    <property type="evidence" value="ECO:0007669"/>
    <property type="project" value="InterPro"/>
</dbReference>